<dbReference type="Proteomes" id="UP001054945">
    <property type="component" value="Unassembled WGS sequence"/>
</dbReference>
<sequence>MQPEKFENTVEKQQSVYDNNATPPVLNSDPLKEISKILSQLQQNKNKPPLDQSMYVLPNNYYANALPPTTAKSIEINEDIVTALFNMSLKTMESQKTMDAVANALLNNKNFRILVERNINNADSFAVSPAHRPDKENFFSVTGYSALIIIIVCLSATVLTVFLWQFVGMKCIPQRINKLGKNGPQPQSPIQIEVLDKDNDAGIINKQQFFIHQIPQPKECHKKICQRRRFPRRVKDRRHENTDTKKVKDFVSVEGFKKWERDRKFNNNKGPPSTPKQKSSYGRLRDPRDKYARDPFESRRKY</sequence>
<feature type="compositionally biased region" description="Polar residues" evidence="1">
    <location>
        <begin position="11"/>
        <end position="22"/>
    </location>
</feature>
<dbReference type="AlphaFoldDB" id="A0AAV4PJY4"/>
<feature type="transmembrane region" description="Helical" evidence="2">
    <location>
        <begin position="141"/>
        <end position="167"/>
    </location>
</feature>
<organism evidence="3 4">
    <name type="scientific">Caerostris extrusa</name>
    <name type="common">Bark spider</name>
    <name type="synonym">Caerostris bankana</name>
    <dbReference type="NCBI Taxonomy" id="172846"/>
    <lineage>
        <taxon>Eukaryota</taxon>
        <taxon>Metazoa</taxon>
        <taxon>Ecdysozoa</taxon>
        <taxon>Arthropoda</taxon>
        <taxon>Chelicerata</taxon>
        <taxon>Arachnida</taxon>
        <taxon>Araneae</taxon>
        <taxon>Araneomorphae</taxon>
        <taxon>Entelegynae</taxon>
        <taxon>Araneoidea</taxon>
        <taxon>Araneidae</taxon>
        <taxon>Caerostris</taxon>
    </lineage>
</organism>
<evidence type="ECO:0000313" key="3">
    <source>
        <dbReference type="EMBL" id="GIX97381.1"/>
    </source>
</evidence>
<evidence type="ECO:0000313" key="4">
    <source>
        <dbReference type="Proteomes" id="UP001054945"/>
    </source>
</evidence>
<proteinExistence type="predicted"/>
<keyword evidence="2" id="KW-0472">Membrane</keyword>
<feature type="region of interest" description="Disordered" evidence="1">
    <location>
        <begin position="1"/>
        <end position="28"/>
    </location>
</feature>
<feature type="compositionally biased region" description="Polar residues" evidence="1">
    <location>
        <begin position="267"/>
        <end position="280"/>
    </location>
</feature>
<evidence type="ECO:0000256" key="2">
    <source>
        <dbReference type="SAM" id="Phobius"/>
    </source>
</evidence>
<gene>
    <name evidence="3" type="ORF">CEXT_705221</name>
</gene>
<evidence type="ECO:0000256" key="1">
    <source>
        <dbReference type="SAM" id="MobiDB-lite"/>
    </source>
</evidence>
<reference evidence="3 4" key="1">
    <citation type="submission" date="2021-06" db="EMBL/GenBank/DDBJ databases">
        <title>Caerostris extrusa draft genome.</title>
        <authorList>
            <person name="Kono N."/>
            <person name="Arakawa K."/>
        </authorList>
    </citation>
    <scope>NUCLEOTIDE SEQUENCE [LARGE SCALE GENOMIC DNA]</scope>
</reference>
<feature type="region of interest" description="Disordered" evidence="1">
    <location>
        <begin position="261"/>
        <end position="302"/>
    </location>
</feature>
<accession>A0AAV4PJY4</accession>
<keyword evidence="4" id="KW-1185">Reference proteome</keyword>
<comment type="caution">
    <text evidence="3">The sequence shown here is derived from an EMBL/GenBank/DDBJ whole genome shotgun (WGS) entry which is preliminary data.</text>
</comment>
<protein>
    <submittedName>
        <fullName evidence="3">Uncharacterized protein</fullName>
    </submittedName>
</protein>
<keyword evidence="2" id="KW-1133">Transmembrane helix</keyword>
<dbReference type="EMBL" id="BPLR01004774">
    <property type="protein sequence ID" value="GIX97381.1"/>
    <property type="molecule type" value="Genomic_DNA"/>
</dbReference>
<name>A0AAV4PJY4_CAEEX</name>
<feature type="compositionally biased region" description="Basic and acidic residues" evidence="1">
    <location>
        <begin position="283"/>
        <end position="302"/>
    </location>
</feature>
<feature type="compositionally biased region" description="Basic and acidic residues" evidence="1">
    <location>
        <begin position="1"/>
        <end position="10"/>
    </location>
</feature>
<keyword evidence="2" id="KW-0812">Transmembrane</keyword>